<keyword evidence="3 7" id="KW-0813">Transport</keyword>
<protein>
    <recommendedName>
        <fullName evidence="7">Solute carrier family 40 member</fullName>
    </recommendedName>
</protein>
<dbReference type="VEuPathDB" id="FungiDB:Z518_08280"/>
<keyword evidence="5 7" id="KW-1133">Transmembrane helix</keyword>
<comment type="caution">
    <text evidence="7">Lacks conserved residue(s) required for the propagation of feature annotation.</text>
</comment>
<organism evidence="9 10">
    <name type="scientific">Rhinocladiella mackenziei CBS 650.93</name>
    <dbReference type="NCBI Taxonomy" id="1442369"/>
    <lineage>
        <taxon>Eukaryota</taxon>
        <taxon>Fungi</taxon>
        <taxon>Dikarya</taxon>
        <taxon>Ascomycota</taxon>
        <taxon>Pezizomycotina</taxon>
        <taxon>Eurotiomycetes</taxon>
        <taxon>Chaetothyriomycetidae</taxon>
        <taxon>Chaetothyriales</taxon>
        <taxon>Herpotrichiellaceae</taxon>
        <taxon>Rhinocladiella</taxon>
    </lineage>
</organism>
<reference evidence="9 10" key="1">
    <citation type="submission" date="2015-01" db="EMBL/GenBank/DDBJ databases">
        <title>The Genome Sequence of Rhinocladiella mackenzie CBS 650.93.</title>
        <authorList>
            <consortium name="The Broad Institute Genomics Platform"/>
            <person name="Cuomo C."/>
            <person name="de Hoog S."/>
            <person name="Gorbushina A."/>
            <person name="Stielow B."/>
            <person name="Teixiera M."/>
            <person name="Abouelleil A."/>
            <person name="Chapman S.B."/>
            <person name="Priest M."/>
            <person name="Young S.K."/>
            <person name="Wortman J."/>
            <person name="Nusbaum C."/>
            <person name="Birren B."/>
        </authorList>
    </citation>
    <scope>NUCLEOTIDE SEQUENCE [LARGE SCALE GENOMIC DNA]</scope>
    <source>
        <strain evidence="9 10">CBS 650.93</strain>
    </source>
</reference>
<keyword evidence="7" id="KW-0406">Ion transport</keyword>
<comment type="subcellular location">
    <subcellularLocation>
        <location evidence="1 7">Membrane</location>
        <topology evidence="1 7">Multi-pass membrane protein</topology>
    </subcellularLocation>
</comment>
<gene>
    <name evidence="9" type="ORF">Z518_08280</name>
</gene>
<dbReference type="Gene3D" id="1.20.1250.20">
    <property type="entry name" value="MFS general substrate transporter like domains"/>
    <property type="match status" value="1"/>
</dbReference>
<accession>A0A0D2I922</accession>
<evidence type="ECO:0000256" key="5">
    <source>
        <dbReference type="ARBA" id="ARBA00022989"/>
    </source>
</evidence>
<dbReference type="GeneID" id="25296351"/>
<feature type="region of interest" description="Disordered" evidence="8">
    <location>
        <begin position="85"/>
        <end position="114"/>
    </location>
</feature>
<dbReference type="STRING" id="1442369.A0A0D2I922"/>
<dbReference type="GO" id="GO:0005381">
    <property type="term" value="F:iron ion transmembrane transporter activity"/>
    <property type="evidence" value="ECO:0007669"/>
    <property type="project" value="UniProtKB-UniRule"/>
</dbReference>
<sequence>MSTVAIERDWIVVIAAEDDSMLQILNAQMRRIDLFCKLVAPLAIALLHGWSANLAAWTTLVTNTLSSAIEYLLVARVFGKVPALGERGPSSQPERTNQDEIELETSHRSSPYQTSSFSRSVMSILTPLRTYMRQAAFLPSLALSALYLTVLSFSGQMTTFLLAIPQPRITSTTVGILRTISTVSEISSTFVAPRLMSKIGPIRAGIWCLSWQALCSSSAVGLLWTGFSTSPQTIVPIFILDVILSRLGLWSFDLCAQLIIQESVLPPHRGTFSAVEMSIQNVFELCAFATTIIFPRPEQFRYPALVSLSALYCAAALYAKFVRDRRGHLLHLPPCLKTARDGGQFPYQSLPIESE</sequence>
<dbReference type="Proteomes" id="UP000053617">
    <property type="component" value="Unassembled WGS sequence"/>
</dbReference>
<evidence type="ECO:0000256" key="6">
    <source>
        <dbReference type="ARBA" id="ARBA00023136"/>
    </source>
</evidence>
<dbReference type="RefSeq" id="XP_013269475.1">
    <property type="nucleotide sequence ID" value="XM_013414021.1"/>
</dbReference>
<keyword evidence="10" id="KW-1185">Reference proteome</keyword>
<dbReference type="SUPFAM" id="SSF103473">
    <property type="entry name" value="MFS general substrate transporter"/>
    <property type="match status" value="1"/>
</dbReference>
<evidence type="ECO:0000313" key="9">
    <source>
        <dbReference type="EMBL" id="KIX02339.1"/>
    </source>
</evidence>
<dbReference type="PANTHER" id="PTHR11660">
    <property type="entry name" value="SOLUTE CARRIER FAMILY 40 MEMBER"/>
    <property type="match status" value="1"/>
</dbReference>
<dbReference type="GO" id="GO:0016020">
    <property type="term" value="C:membrane"/>
    <property type="evidence" value="ECO:0007669"/>
    <property type="project" value="UniProtKB-SubCell"/>
</dbReference>
<dbReference type="InterPro" id="IPR009716">
    <property type="entry name" value="Ferroportin-1"/>
</dbReference>
<evidence type="ECO:0000256" key="4">
    <source>
        <dbReference type="ARBA" id="ARBA00022692"/>
    </source>
</evidence>
<dbReference type="EMBL" id="KN847480">
    <property type="protein sequence ID" value="KIX02339.1"/>
    <property type="molecule type" value="Genomic_DNA"/>
</dbReference>
<proteinExistence type="inferred from homology"/>
<evidence type="ECO:0000256" key="3">
    <source>
        <dbReference type="ARBA" id="ARBA00022448"/>
    </source>
</evidence>
<dbReference type="Pfam" id="PF06963">
    <property type="entry name" value="FPN1"/>
    <property type="match status" value="1"/>
</dbReference>
<dbReference type="OrthoDB" id="648861at2759"/>
<evidence type="ECO:0000256" key="2">
    <source>
        <dbReference type="ARBA" id="ARBA00006279"/>
    </source>
</evidence>
<evidence type="ECO:0000256" key="8">
    <source>
        <dbReference type="SAM" id="MobiDB-lite"/>
    </source>
</evidence>
<evidence type="ECO:0000256" key="1">
    <source>
        <dbReference type="ARBA" id="ARBA00004141"/>
    </source>
</evidence>
<evidence type="ECO:0000256" key="7">
    <source>
        <dbReference type="RuleBase" id="RU365065"/>
    </source>
</evidence>
<dbReference type="HOGENOM" id="CLU_020370_0_0_1"/>
<evidence type="ECO:0000313" key="10">
    <source>
        <dbReference type="Proteomes" id="UP000053617"/>
    </source>
</evidence>
<dbReference type="AlphaFoldDB" id="A0A0D2I922"/>
<keyword evidence="4 7" id="KW-0812">Transmembrane</keyword>
<comment type="similarity">
    <text evidence="2 7">Belongs to the ferroportin (FP) (TC 2.A.100) family. SLC40A subfamily.</text>
</comment>
<feature type="transmembrane region" description="Helical" evidence="7">
    <location>
        <begin position="141"/>
        <end position="164"/>
    </location>
</feature>
<comment type="function">
    <text evidence="7">May be involved in iron transport and iron homeostasis.</text>
</comment>
<keyword evidence="6 7" id="KW-0472">Membrane</keyword>
<dbReference type="InterPro" id="IPR036259">
    <property type="entry name" value="MFS_trans_sf"/>
</dbReference>
<dbReference type="PANTHER" id="PTHR11660:SF57">
    <property type="entry name" value="SOLUTE CARRIER FAMILY 40 MEMBER"/>
    <property type="match status" value="1"/>
</dbReference>
<name>A0A0D2I922_9EURO</name>